<keyword evidence="4" id="KW-0732">Signal</keyword>
<evidence type="ECO:0000313" key="6">
    <source>
        <dbReference type="EnsemblMetazoa" id="XP_012056406.1"/>
    </source>
</evidence>
<dbReference type="InParanoid" id="A0A158NFU8"/>
<dbReference type="InterPro" id="IPR000215">
    <property type="entry name" value="Serpin_fam"/>
</dbReference>
<dbReference type="PANTHER" id="PTHR11461:SF342">
    <property type="entry name" value="SERINE PROTEASE INHIBITOR 28DC"/>
    <property type="match status" value="1"/>
</dbReference>
<proteinExistence type="inferred from homology"/>
<dbReference type="EnsemblMetazoa" id="XM_012201016.1">
    <property type="protein sequence ID" value="XP_012056406.1"/>
    <property type="gene ID" value="LOC105619501"/>
</dbReference>
<feature type="signal peptide" evidence="4">
    <location>
        <begin position="1"/>
        <end position="16"/>
    </location>
</feature>
<dbReference type="OrthoDB" id="9518664at2759"/>
<dbReference type="AlphaFoldDB" id="A0A158NFU8"/>
<evidence type="ECO:0000259" key="5">
    <source>
        <dbReference type="SMART" id="SM00093"/>
    </source>
</evidence>
<dbReference type="GO" id="GO:0045861">
    <property type="term" value="P:negative regulation of proteolysis"/>
    <property type="evidence" value="ECO:0007669"/>
    <property type="project" value="UniProtKB-ARBA"/>
</dbReference>
<evidence type="ECO:0000256" key="4">
    <source>
        <dbReference type="SAM" id="SignalP"/>
    </source>
</evidence>
<dbReference type="InterPro" id="IPR042185">
    <property type="entry name" value="Serpin_sf_2"/>
</dbReference>
<evidence type="ECO:0000256" key="3">
    <source>
        <dbReference type="RuleBase" id="RU000411"/>
    </source>
</evidence>
<sequence length="736" mass="82559">MTRVWLLLGVLALASGQIVYPGHNMMMTNFGRVSALSANYQAYSSQINQQFNPGSAVESKPVEGQFYPTTTHLPLYSSANTILTVSPQSTSEAWRNHVNNIIYKGITKFALDLDRAIDKTLSTSTTNSRENVIFSPLSVSVALSLVLLGSAGKTFDEVTRILGLETGIDISQHSEIVHQMFGQLLTILNYRVENSDMPHVNSASGIFVQQGYPIRPEFRAISENVYNSEVINLDFRTKAREARDIINAWVKKRTMDKIDSILDEPPRAMTSVILLSALYFKGEWNQHFLEGMTRRKPFFIEPNNTIEVDMMYNGGNFPFYEDKSLGVKILALPYKGLEMSMYILLPKAEGAAALKNFQNQLTADTIEYLINSMKNETCVIGFPRMKLSSKLSLNDALESLGLHSLFNPKTADLSILSNGYGQMPQASTVPIQQAQAAAIPQVEAMPIPQPFATSIPQGQAAPDSQSYVASIPQSLATSIPQGQAVPVPQPFATSIPQASSQMPRQIPSGQSLNTKTDQILIFSRFGNNNSHQDTKRNYFAYDDKKRGVSVEQWDSGFSIQKIGRTRRDAENVRQRNNTKSFHATYVVENEDLKKVASMIDDVNTKYVSLKENRHRFENIEKKSRRRRQSRPIDQNFLKFMQTQNFPSYGLDILRNSANLVNPGLYADEVLHKVEMDVTEKGTEAAATTAVVLRRDGNQKKLIANRPFMFFIRHDPTKLILFWGTVNKPTPHYAVVR</sequence>
<name>A0A158NFU8_ATTCE</name>
<dbReference type="FunFam" id="2.30.39.10:FF:000035">
    <property type="entry name" value="Serine protease inhibitor (serpin) 16"/>
    <property type="match status" value="1"/>
</dbReference>
<feature type="domain" description="Serpin" evidence="5">
    <location>
        <begin position="119"/>
        <end position="728"/>
    </location>
</feature>
<dbReference type="GO" id="GO:0005615">
    <property type="term" value="C:extracellular space"/>
    <property type="evidence" value="ECO:0007669"/>
    <property type="project" value="InterPro"/>
</dbReference>
<dbReference type="SMART" id="SM00093">
    <property type="entry name" value="SERPIN"/>
    <property type="match status" value="1"/>
</dbReference>
<keyword evidence="1" id="KW-0646">Protease inhibitor</keyword>
<dbReference type="FunCoup" id="A0A158NFU8">
    <property type="interactions" value="35"/>
</dbReference>
<dbReference type="OMA" id="TMYVIQP"/>
<keyword evidence="7" id="KW-1185">Reference proteome</keyword>
<dbReference type="Proteomes" id="UP000005205">
    <property type="component" value="Unassembled WGS sequence"/>
</dbReference>
<reference evidence="6" key="2">
    <citation type="submission" date="2016-04" db="UniProtKB">
        <authorList>
            <consortium name="EnsemblMetazoa"/>
        </authorList>
    </citation>
    <scope>IDENTIFICATION</scope>
</reference>
<dbReference type="PROSITE" id="PS00284">
    <property type="entry name" value="SERPIN"/>
    <property type="match status" value="1"/>
</dbReference>
<dbReference type="InterPro" id="IPR023795">
    <property type="entry name" value="Serpin_CS"/>
</dbReference>
<protein>
    <recommendedName>
        <fullName evidence="5">Serpin domain-containing protein</fullName>
    </recommendedName>
</protein>
<dbReference type="SUPFAM" id="SSF56574">
    <property type="entry name" value="Serpins"/>
    <property type="match status" value="2"/>
</dbReference>
<evidence type="ECO:0000313" key="7">
    <source>
        <dbReference type="Proteomes" id="UP000005205"/>
    </source>
</evidence>
<dbReference type="Pfam" id="PF00079">
    <property type="entry name" value="Serpin"/>
    <property type="match status" value="2"/>
</dbReference>
<evidence type="ECO:0000256" key="2">
    <source>
        <dbReference type="ARBA" id="ARBA00022900"/>
    </source>
</evidence>
<gene>
    <name evidence="6" type="primary">105619501</name>
</gene>
<keyword evidence="2" id="KW-0722">Serine protease inhibitor</keyword>
<reference evidence="7" key="1">
    <citation type="journal article" date="2011" name="PLoS Genet.">
        <title>The genome sequence of the leaf-cutter ant Atta cephalotes reveals insights into its obligate symbiotic lifestyle.</title>
        <authorList>
            <person name="Suen G."/>
            <person name="Teiling C."/>
            <person name="Li L."/>
            <person name="Holt C."/>
            <person name="Abouheif E."/>
            <person name="Bornberg-Bauer E."/>
            <person name="Bouffard P."/>
            <person name="Caldera E.J."/>
            <person name="Cash E."/>
            <person name="Cavanaugh A."/>
            <person name="Denas O."/>
            <person name="Elhaik E."/>
            <person name="Fave M.J."/>
            <person name="Gadau J."/>
            <person name="Gibson J.D."/>
            <person name="Graur D."/>
            <person name="Grubbs K.J."/>
            <person name="Hagen D.E."/>
            <person name="Harkins T.T."/>
            <person name="Helmkampf M."/>
            <person name="Hu H."/>
            <person name="Johnson B.R."/>
            <person name="Kim J."/>
            <person name="Marsh S.E."/>
            <person name="Moeller J.A."/>
            <person name="Munoz-Torres M.C."/>
            <person name="Murphy M.C."/>
            <person name="Naughton M.C."/>
            <person name="Nigam S."/>
            <person name="Overson R."/>
            <person name="Rajakumar R."/>
            <person name="Reese J.T."/>
            <person name="Scott J.J."/>
            <person name="Smith C.R."/>
            <person name="Tao S."/>
            <person name="Tsutsui N.D."/>
            <person name="Viljakainen L."/>
            <person name="Wissler L."/>
            <person name="Yandell M.D."/>
            <person name="Zimmer F."/>
            <person name="Taylor J."/>
            <person name="Slater S.C."/>
            <person name="Clifton S.W."/>
            <person name="Warren W.C."/>
            <person name="Elsik C.G."/>
            <person name="Smith C.D."/>
            <person name="Weinstock G.M."/>
            <person name="Gerardo N.M."/>
            <person name="Currie C.R."/>
        </authorList>
    </citation>
    <scope>NUCLEOTIDE SEQUENCE [LARGE SCALE GENOMIC DNA]</scope>
</reference>
<dbReference type="InterPro" id="IPR036186">
    <property type="entry name" value="Serpin_sf"/>
</dbReference>
<organism evidence="6 7">
    <name type="scientific">Atta cephalotes</name>
    <name type="common">Leafcutter ant</name>
    <dbReference type="NCBI Taxonomy" id="12957"/>
    <lineage>
        <taxon>Eukaryota</taxon>
        <taxon>Metazoa</taxon>
        <taxon>Ecdysozoa</taxon>
        <taxon>Arthropoda</taxon>
        <taxon>Hexapoda</taxon>
        <taxon>Insecta</taxon>
        <taxon>Pterygota</taxon>
        <taxon>Neoptera</taxon>
        <taxon>Endopterygota</taxon>
        <taxon>Hymenoptera</taxon>
        <taxon>Apocrita</taxon>
        <taxon>Aculeata</taxon>
        <taxon>Formicoidea</taxon>
        <taxon>Formicidae</taxon>
        <taxon>Myrmicinae</taxon>
        <taxon>Atta</taxon>
    </lineage>
</organism>
<dbReference type="eggNOG" id="KOG2392">
    <property type="taxonomic scope" value="Eukaryota"/>
</dbReference>
<comment type="similarity">
    <text evidence="3">Belongs to the serpin family.</text>
</comment>
<dbReference type="Gene3D" id="3.30.497.10">
    <property type="entry name" value="Antithrombin, subunit I, domain 2"/>
    <property type="match status" value="2"/>
</dbReference>
<dbReference type="InterPro" id="IPR042178">
    <property type="entry name" value="Serpin_sf_1"/>
</dbReference>
<accession>A0A158NFU8</accession>
<evidence type="ECO:0000256" key="1">
    <source>
        <dbReference type="ARBA" id="ARBA00022690"/>
    </source>
</evidence>
<dbReference type="EMBL" id="ADTU01014750">
    <property type="status" value="NOT_ANNOTATED_CDS"/>
    <property type="molecule type" value="Genomic_DNA"/>
</dbReference>
<dbReference type="KEGG" id="acep:105619501"/>
<dbReference type="Gene3D" id="2.30.39.10">
    <property type="entry name" value="Alpha-1-antitrypsin, domain 1"/>
    <property type="match status" value="1"/>
</dbReference>
<dbReference type="PANTHER" id="PTHR11461">
    <property type="entry name" value="SERINE PROTEASE INHIBITOR, SERPIN"/>
    <property type="match status" value="1"/>
</dbReference>
<dbReference type="GO" id="GO:0004867">
    <property type="term" value="F:serine-type endopeptidase inhibitor activity"/>
    <property type="evidence" value="ECO:0007669"/>
    <property type="project" value="UniProtKB-KW"/>
</dbReference>
<feature type="chain" id="PRO_5007629102" description="Serpin domain-containing protein" evidence="4">
    <location>
        <begin position="17"/>
        <end position="736"/>
    </location>
</feature>
<dbReference type="InterPro" id="IPR023796">
    <property type="entry name" value="Serpin_dom"/>
</dbReference>